<reference evidence="4" key="1">
    <citation type="submission" date="2025-08" db="UniProtKB">
        <authorList>
            <consortium name="Ensembl"/>
        </authorList>
    </citation>
    <scope>IDENTIFICATION</scope>
</reference>
<dbReference type="GeneTree" id="ENSGT00390000006544"/>
<feature type="coiled-coil region" evidence="1">
    <location>
        <begin position="835"/>
        <end position="880"/>
    </location>
</feature>
<evidence type="ECO:0000313" key="4">
    <source>
        <dbReference type="Ensembl" id="ENSLLEP00000048851.1"/>
    </source>
</evidence>
<evidence type="ECO:0000259" key="3">
    <source>
        <dbReference type="Pfam" id="PF14846"/>
    </source>
</evidence>
<feature type="region of interest" description="Disordered" evidence="2">
    <location>
        <begin position="133"/>
        <end position="169"/>
    </location>
</feature>
<feature type="coiled-coil region" evidence="1">
    <location>
        <begin position="398"/>
        <end position="528"/>
    </location>
</feature>
<organism evidence="4 5">
    <name type="scientific">Leptobrachium leishanense</name>
    <name type="common">Leishan spiny toad</name>
    <dbReference type="NCBI Taxonomy" id="445787"/>
    <lineage>
        <taxon>Eukaryota</taxon>
        <taxon>Metazoa</taxon>
        <taxon>Chordata</taxon>
        <taxon>Craniata</taxon>
        <taxon>Vertebrata</taxon>
        <taxon>Euteleostomi</taxon>
        <taxon>Amphibia</taxon>
        <taxon>Batrachia</taxon>
        <taxon>Anura</taxon>
        <taxon>Pelobatoidea</taxon>
        <taxon>Megophryidae</taxon>
        <taxon>Leptobrachium</taxon>
    </lineage>
</organism>
<feature type="compositionally biased region" description="Polar residues" evidence="2">
    <location>
        <begin position="158"/>
        <end position="168"/>
    </location>
</feature>
<reference evidence="4" key="2">
    <citation type="submission" date="2025-09" db="UniProtKB">
        <authorList>
            <consortium name="Ensembl"/>
        </authorList>
    </citation>
    <scope>IDENTIFICATION</scope>
</reference>
<dbReference type="PANTHER" id="PTHR18871">
    <property type="entry name" value="CENTROSOMAL PROTEIN OF 112 KDA"/>
    <property type="match status" value="1"/>
</dbReference>
<proteinExistence type="predicted"/>
<evidence type="ECO:0000313" key="5">
    <source>
        <dbReference type="Proteomes" id="UP000694569"/>
    </source>
</evidence>
<dbReference type="InterPro" id="IPR027831">
    <property type="entry name" value="DUF4485"/>
</dbReference>
<protein>
    <submittedName>
        <fullName evidence="4">Centrosomal protein 112</fullName>
    </submittedName>
</protein>
<keyword evidence="1" id="KW-0175">Coiled coil</keyword>
<feature type="coiled-coil region" evidence="1">
    <location>
        <begin position="282"/>
        <end position="371"/>
    </location>
</feature>
<sequence>MSNQEDTWERLDAEFDHYLVDMKPYVLKLHHKTERQRCALWIKKLCDPSSAGTGITGRRNRNLYAKLLLHMLRREALEGPFTHKPEEGSLKTLPTYMSIYFDEPNPPRFQSTASGGLLDWVVGELEDRVKKSDDHWRSSLKEETPQAASTSREKYFYSQKQSSRSMSPTRRLGEDNLFALRTDDPLKTASVSFDDSDLEARLNSWNLGIEKPRYLREKPITLSPLSSKSGLGKSSTYQDEHTISRLQQKKELDMKTKGMEVKFHEEKLRMQQKHDADVQKILDRKNSEIEELKTMYKGKQNESDETIHKLEKKIQTLVRESQVMRENKETQITELKKMCEKSTDSLKNEWEKKLHNAMADMEQEKFEMQKKHTETIQELLDDTNARLLKMESDYVAQTRATEQTVKELEARVQQLTVEAESSNLHRQRLSQEKAELEKSYQASRDELQVARQRLETLQNERNLMSKEYEKQIQQLQSKFESDMSFITQQNALSAGKASELIEDLEQHVSRLKLQLQESELKRQQQLRETENRFQEEKFSLDRVNDRKIHDLRKQMDNGKSSSDRKIGNLEAVLKEKEEQLARVVEMQRVQAQQADAALEEFKRQVELNTEKVYSEMRQQMEKVEADLSRSKSLREKQSKEFTRQIEELKQRYEQQIVELKLEHEEEKTYLFQQHSTEKDGIIKDHEKEMDRLEKQLRSTLSDHETKTQQWRQRDSQTISELEAQVYRLKEELIQVNSQRKQQLVELALLRDEEKQKNGQEHQQAMSKLRAEMETMKLDHQKAHASKMEEAVEKANSRLKQIEKEYSEKLTKSTQVISELQATVTTTRQQSSLHQVSMERRLKETYEEEKRQLIKENEKVIQLLKKEVESYCSQLRGAEMKIQEREIFMQEQVTQIRQEYELKLKGMMPTAMRQELEDTIKSLKSQVTFLQKRVDVLQFEHSSSQNKRP</sequence>
<gene>
    <name evidence="4" type="primary">CEP112</name>
</gene>
<evidence type="ECO:0000256" key="1">
    <source>
        <dbReference type="SAM" id="Coils"/>
    </source>
</evidence>
<feature type="coiled-coil region" evidence="1">
    <location>
        <begin position="777"/>
        <end position="811"/>
    </location>
</feature>
<keyword evidence="5" id="KW-1185">Reference proteome</keyword>
<dbReference type="Ensembl" id="ENSLLET00000050758.1">
    <property type="protein sequence ID" value="ENSLLEP00000048851.1"/>
    <property type="gene ID" value="ENSLLEG00000030751.1"/>
</dbReference>
<feature type="coiled-coil region" evidence="1">
    <location>
        <begin position="559"/>
        <end position="738"/>
    </location>
</feature>
<dbReference type="PANTHER" id="PTHR18871:SF2">
    <property type="entry name" value="CENTROSOMAL PROTEIN OF 112 KDA"/>
    <property type="match status" value="1"/>
</dbReference>
<dbReference type="Pfam" id="PF14846">
    <property type="entry name" value="DUF4485"/>
    <property type="match status" value="1"/>
</dbReference>
<dbReference type="Proteomes" id="UP000694569">
    <property type="component" value="Unplaced"/>
</dbReference>
<dbReference type="InterPro" id="IPR055310">
    <property type="entry name" value="CEP112"/>
</dbReference>
<dbReference type="OrthoDB" id="78101at2759"/>
<dbReference type="AlphaFoldDB" id="A0A8C5R7N9"/>
<feature type="compositionally biased region" description="Basic and acidic residues" evidence="2">
    <location>
        <begin position="133"/>
        <end position="144"/>
    </location>
</feature>
<name>A0A8C5R7N9_9ANUR</name>
<accession>A0A8C5R7N9</accession>
<feature type="domain" description="DUF4485" evidence="3">
    <location>
        <begin position="11"/>
        <end position="96"/>
    </location>
</feature>
<evidence type="ECO:0000256" key="2">
    <source>
        <dbReference type="SAM" id="MobiDB-lite"/>
    </source>
</evidence>
<feature type="coiled-coil region" evidence="1">
    <location>
        <begin position="912"/>
        <end position="939"/>
    </location>
</feature>